<proteinExistence type="predicted"/>
<dbReference type="Proteomes" id="UP000887581">
    <property type="component" value="Unplaced"/>
</dbReference>
<evidence type="ECO:0000313" key="2">
    <source>
        <dbReference type="WBParaSite" id="sdigi.contig112.g4591.t1"/>
    </source>
</evidence>
<organism evidence="1 2">
    <name type="scientific">Setaria digitata</name>
    <dbReference type="NCBI Taxonomy" id="48799"/>
    <lineage>
        <taxon>Eukaryota</taxon>
        <taxon>Metazoa</taxon>
        <taxon>Ecdysozoa</taxon>
        <taxon>Nematoda</taxon>
        <taxon>Chromadorea</taxon>
        <taxon>Rhabditida</taxon>
        <taxon>Spirurina</taxon>
        <taxon>Spiruromorpha</taxon>
        <taxon>Filarioidea</taxon>
        <taxon>Setariidae</taxon>
        <taxon>Setaria</taxon>
    </lineage>
</organism>
<reference evidence="2" key="1">
    <citation type="submission" date="2022-11" db="UniProtKB">
        <authorList>
            <consortium name="WormBaseParasite"/>
        </authorList>
    </citation>
    <scope>IDENTIFICATION</scope>
</reference>
<name>A0A915PD31_9BILA</name>
<dbReference type="WBParaSite" id="sdigi.contig112.g4591.t1">
    <property type="protein sequence ID" value="sdigi.contig112.g4591.t1"/>
    <property type="gene ID" value="sdigi.contig112.g4591"/>
</dbReference>
<accession>A0A915PD31</accession>
<evidence type="ECO:0000313" key="1">
    <source>
        <dbReference type="Proteomes" id="UP000887581"/>
    </source>
</evidence>
<sequence length="185" mass="19828">MPTRAALCPEILKEQIQKHTAMGNETTLSGAAGCGNNDADTLAVTNGSVSASTGNPGPSELVSSVFEVTDSLETQVNMEDLASIDVQADKLNPKAPSKTHVSMINNSELSEAGSPRSLRQLQEMALTAFSRRNWAPESYKTIEVELRRDPILGLGITVAGYVHKKGLLLFSSLSFLLAYSLTDNF</sequence>
<dbReference type="AlphaFoldDB" id="A0A915PD31"/>
<protein>
    <submittedName>
        <fullName evidence="2">Uncharacterized protein</fullName>
    </submittedName>
</protein>
<keyword evidence="1" id="KW-1185">Reference proteome</keyword>